<evidence type="ECO:0000313" key="2">
    <source>
        <dbReference type="EMBL" id="NOU50276.1"/>
    </source>
</evidence>
<dbReference type="EMBL" id="JABBPG010000002">
    <property type="protein sequence ID" value="NOU50276.1"/>
    <property type="molecule type" value="Genomic_DNA"/>
</dbReference>
<organism evidence="2 3">
    <name type="scientific">Pseudoalteromonas caenipelagi</name>
    <dbReference type="NCBI Taxonomy" id="2726988"/>
    <lineage>
        <taxon>Bacteria</taxon>
        <taxon>Pseudomonadati</taxon>
        <taxon>Pseudomonadota</taxon>
        <taxon>Gammaproteobacteria</taxon>
        <taxon>Alteromonadales</taxon>
        <taxon>Pseudoalteromonadaceae</taxon>
        <taxon>Pseudoalteromonas</taxon>
    </lineage>
</organism>
<comment type="caution">
    <text evidence="2">The sequence shown here is derived from an EMBL/GenBank/DDBJ whole genome shotgun (WGS) entry which is preliminary data.</text>
</comment>
<proteinExistence type="predicted"/>
<sequence length="455" mass="48493">MAYSIGTISIQQNNAIITGTNTLFERVAKAQVGDLLYVRANQQDMMLQVVEVQSDTQLKVALLDGQPFLPTFSANGLDYGLVQNFTATTTAKLAKGIADLQTKWHLRESQLTGWFASTDDSYSITNFLGEQTAIPTPTKIAELAQVAMNASSDLSTMAQAIEANKQSLATVEPRIVHFDKAYPLVISASNKVTTKHDEVVTAHSDVIAKSNAVATQAQQVSNAQQVVFELKADIKQTAQLVELDKTHSQAAAAICAAAQAQTQSDVQSVSADKTAVEQLKRDLLTLSDTLNNSMANAQQQIASQAQQTLAQATQAQAGIESATVDAKNAVARTANTFARQTASTEQSTQRHAFNAMSASNQALITHDKVMQASVDINHDLSHFAQLKDSVIDANAAVQISAQAVSLDALHSKANAALSALGASMLSEQNAKLNTALNGLLNNSLTSNQINELFPI</sequence>
<name>A0A849VAH2_9GAMM</name>
<dbReference type="RefSeq" id="WP_171625342.1">
    <property type="nucleotide sequence ID" value="NZ_JABBPG010000002.1"/>
</dbReference>
<feature type="coiled-coil region" evidence="1">
    <location>
        <begin position="276"/>
        <end position="307"/>
    </location>
</feature>
<keyword evidence="1" id="KW-0175">Coiled coil</keyword>
<keyword evidence="3" id="KW-1185">Reference proteome</keyword>
<reference evidence="2 3" key="1">
    <citation type="submission" date="2020-04" db="EMBL/GenBank/DDBJ databases">
        <title>Pseudoalteromonas caenipelagi sp. nov., isolated from a tidal flat.</title>
        <authorList>
            <person name="Park S."/>
            <person name="Yoon J.-H."/>
        </authorList>
    </citation>
    <scope>NUCLEOTIDE SEQUENCE [LARGE SCALE GENOMIC DNA]</scope>
    <source>
        <strain evidence="2 3">JBTF-M23</strain>
    </source>
</reference>
<dbReference type="Proteomes" id="UP000586305">
    <property type="component" value="Unassembled WGS sequence"/>
</dbReference>
<gene>
    <name evidence="2" type="ORF">HG263_06935</name>
</gene>
<dbReference type="AlphaFoldDB" id="A0A849VAH2"/>
<protein>
    <submittedName>
        <fullName evidence="2">Uncharacterized protein</fullName>
    </submittedName>
</protein>
<accession>A0A849VAH2</accession>
<evidence type="ECO:0000313" key="3">
    <source>
        <dbReference type="Proteomes" id="UP000586305"/>
    </source>
</evidence>
<evidence type="ECO:0000256" key="1">
    <source>
        <dbReference type="SAM" id="Coils"/>
    </source>
</evidence>